<keyword evidence="8 12" id="KW-1133">Transmembrane helix</keyword>
<evidence type="ECO:0000256" key="12">
    <source>
        <dbReference type="SAM" id="Phobius"/>
    </source>
</evidence>
<dbReference type="Proteomes" id="UP001551482">
    <property type="component" value="Unassembled WGS sequence"/>
</dbReference>
<dbReference type="SUPFAM" id="SSF47384">
    <property type="entry name" value="Homodimeric domain of signal transducing histidine kinase"/>
    <property type="match status" value="1"/>
</dbReference>
<proteinExistence type="predicted"/>
<feature type="compositionally biased region" description="Basic and acidic residues" evidence="11">
    <location>
        <begin position="1"/>
        <end position="35"/>
    </location>
</feature>
<dbReference type="InterPro" id="IPR050428">
    <property type="entry name" value="TCS_sensor_his_kinase"/>
</dbReference>
<sequence length="466" mass="49188">MTRHEADDPRPWDPGHDETAGDEAGHDEAAHHEAVDGPEEWEDHGPGRGLRIRTRLTMMYSLVFLAGGAVLLFVQYLAVNRILGDKSAAVTTAPYAVFPADTILQPVVPPGAEAVPASPAAPGVVPASPIPGADVDVGKTSTVALRRAAEDGFVSFKTLVLNALVGQSLLALAVLVLIAAALGWWMAGRSLIRLHTVTAAARRISERNLDDRLALHGPEDEIKELADTFDAMLGRLDRAFAANRRFAANASHELRTPLALQRASLEIPLAEGRVPDDLRPSIERSLRATARSERLVGSLLLLAKGQQGPERYTETDLASLAGEAVDMYRAEAAAAGVVITTDLGRAPTSGDPVLLEQVAANLVQNAVRHNKRDGQGRGRIQVTTGRAGEEAELRVVNSGPGVDPADVEELFEPFHRGTAARLAGTKAGTGLGLSIVRAVVDSHGGNVAAEARTEGGLAVTVRLPMA</sequence>
<feature type="domain" description="Histidine kinase" evidence="13">
    <location>
        <begin position="249"/>
        <end position="466"/>
    </location>
</feature>
<comment type="subcellular location">
    <subcellularLocation>
        <location evidence="2">Cell membrane</location>
    </subcellularLocation>
</comment>
<dbReference type="PROSITE" id="PS50109">
    <property type="entry name" value="HIS_KIN"/>
    <property type="match status" value="1"/>
</dbReference>
<reference evidence="15 16" key="1">
    <citation type="submission" date="2024-06" db="EMBL/GenBank/DDBJ databases">
        <title>The Natural Products Discovery Center: Release of the First 8490 Sequenced Strains for Exploring Actinobacteria Biosynthetic Diversity.</title>
        <authorList>
            <person name="Kalkreuter E."/>
            <person name="Kautsar S.A."/>
            <person name="Yang D."/>
            <person name="Bader C.D."/>
            <person name="Teijaro C.N."/>
            <person name="Fluegel L."/>
            <person name="Davis C.M."/>
            <person name="Simpson J.R."/>
            <person name="Lauterbach L."/>
            <person name="Steele A.D."/>
            <person name="Gui C."/>
            <person name="Meng S."/>
            <person name="Li G."/>
            <person name="Viehrig K."/>
            <person name="Ye F."/>
            <person name="Su P."/>
            <person name="Kiefer A.F."/>
            <person name="Nichols A."/>
            <person name="Cepeda A.J."/>
            <person name="Yan W."/>
            <person name="Fan B."/>
            <person name="Jiang Y."/>
            <person name="Adhikari A."/>
            <person name="Zheng C.-J."/>
            <person name="Schuster L."/>
            <person name="Cowan T.M."/>
            <person name="Smanski M.J."/>
            <person name="Chevrette M.G."/>
            <person name="De Carvalho L.P.S."/>
            <person name="Shen B."/>
        </authorList>
    </citation>
    <scope>NUCLEOTIDE SEQUENCE [LARGE SCALE GENOMIC DNA]</scope>
    <source>
        <strain evidence="15 16">NPDC048946</strain>
    </source>
</reference>
<dbReference type="InterPro" id="IPR036097">
    <property type="entry name" value="HisK_dim/P_sf"/>
</dbReference>
<evidence type="ECO:0000256" key="3">
    <source>
        <dbReference type="ARBA" id="ARBA00012438"/>
    </source>
</evidence>
<dbReference type="Pfam" id="PF00672">
    <property type="entry name" value="HAMP"/>
    <property type="match status" value="1"/>
</dbReference>
<evidence type="ECO:0000256" key="1">
    <source>
        <dbReference type="ARBA" id="ARBA00000085"/>
    </source>
</evidence>
<accession>A0ABV3DPI0</accession>
<evidence type="ECO:0000256" key="7">
    <source>
        <dbReference type="ARBA" id="ARBA00022777"/>
    </source>
</evidence>
<evidence type="ECO:0000256" key="9">
    <source>
        <dbReference type="ARBA" id="ARBA00023012"/>
    </source>
</evidence>
<dbReference type="PANTHER" id="PTHR45436:SF16">
    <property type="entry name" value="HISTIDINE KINASE"/>
    <property type="match status" value="1"/>
</dbReference>
<keyword evidence="10 12" id="KW-0472">Membrane</keyword>
<dbReference type="CDD" id="cd00075">
    <property type="entry name" value="HATPase"/>
    <property type="match status" value="1"/>
</dbReference>
<evidence type="ECO:0000259" key="13">
    <source>
        <dbReference type="PROSITE" id="PS50109"/>
    </source>
</evidence>
<feature type="transmembrane region" description="Helical" evidence="12">
    <location>
        <begin position="164"/>
        <end position="185"/>
    </location>
</feature>
<evidence type="ECO:0000256" key="4">
    <source>
        <dbReference type="ARBA" id="ARBA00022553"/>
    </source>
</evidence>
<dbReference type="InterPro" id="IPR003660">
    <property type="entry name" value="HAMP_dom"/>
</dbReference>
<dbReference type="InterPro" id="IPR036890">
    <property type="entry name" value="HATPase_C_sf"/>
</dbReference>
<dbReference type="InterPro" id="IPR005467">
    <property type="entry name" value="His_kinase_dom"/>
</dbReference>
<evidence type="ECO:0000256" key="10">
    <source>
        <dbReference type="ARBA" id="ARBA00023136"/>
    </source>
</evidence>
<keyword evidence="9" id="KW-0902">Two-component regulatory system</keyword>
<dbReference type="PROSITE" id="PS50885">
    <property type="entry name" value="HAMP"/>
    <property type="match status" value="1"/>
</dbReference>
<dbReference type="EMBL" id="JBEZFP010000093">
    <property type="protein sequence ID" value="MEU8137601.1"/>
    <property type="molecule type" value="Genomic_DNA"/>
</dbReference>
<dbReference type="Gene3D" id="3.30.565.10">
    <property type="entry name" value="Histidine kinase-like ATPase, C-terminal domain"/>
    <property type="match status" value="1"/>
</dbReference>
<comment type="catalytic activity">
    <reaction evidence="1">
        <text>ATP + protein L-histidine = ADP + protein N-phospho-L-histidine.</text>
        <dbReference type="EC" id="2.7.13.3"/>
    </reaction>
</comment>
<organism evidence="15 16">
    <name type="scientific">Streptodolium elevatio</name>
    <dbReference type="NCBI Taxonomy" id="3157996"/>
    <lineage>
        <taxon>Bacteria</taxon>
        <taxon>Bacillati</taxon>
        <taxon>Actinomycetota</taxon>
        <taxon>Actinomycetes</taxon>
        <taxon>Kitasatosporales</taxon>
        <taxon>Streptomycetaceae</taxon>
        <taxon>Streptodolium</taxon>
    </lineage>
</organism>
<dbReference type="SMART" id="SM00387">
    <property type="entry name" value="HATPase_c"/>
    <property type="match status" value="1"/>
</dbReference>
<dbReference type="InterPro" id="IPR004358">
    <property type="entry name" value="Sig_transdc_His_kin-like_C"/>
</dbReference>
<evidence type="ECO:0000256" key="8">
    <source>
        <dbReference type="ARBA" id="ARBA00022989"/>
    </source>
</evidence>
<dbReference type="PANTHER" id="PTHR45436">
    <property type="entry name" value="SENSOR HISTIDINE KINASE YKOH"/>
    <property type="match status" value="1"/>
</dbReference>
<dbReference type="CDD" id="cd00082">
    <property type="entry name" value="HisKA"/>
    <property type="match status" value="1"/>
</dbReference>
<comment type="caution">
    <text evidence="15">The sequence shown here is derived from an EMBL/GenBank/DDBJ whole genome shotgun (WGS) entry which is preliminary data.</text>
</comment>
<evidence type="ECO:0000256" key="11">
    <source>
        <dbReference type="SAM" id="MobiDB-lite"/>
    </source>
</evidence>
<feature type="region of interest" description="Disordered" evidence="11">
    <location>
        <begin position="1"/>
        <end position="47"/>
    </location>
</feature>
<evidence type="ECO:0000313" key="15">
    <source>
        <dbReference type="EMBL" id="MEU8137601.1"/>
    </source>
</evidence>
<evidence type="ECO:0000313" key="16">
    <source>
        <dbReference type="Proteomes" id="UP001551482"/>
    </source>
</evidence>
<dbReference type="SMART" id="SM00388">
    <property type="entry name" value="HisKA"/>
    <property type="match status" value="1"/>
</dbReference>
<dbReference type="SUPFAM" id="SSF158472">
    <property type="entry name" value="HAMP domain-like"/>
    <property type="match status" value="1"/>
</dbReference>
<keyword evidence="15" id="KW-0067">ATP-binding</keyword>
<dbReference type="Gene3D" id="6.10.340.10">
    <property type="match status" value="1"/>
</dbReference>
<feature type="domain" description="HAMP" evidence="14">
    <location>
        <begin position="188"/>
        <end position="241"/>
    </location>
</feature>
<dbReference type="Pfam" id="PF00512">
    <property type="entry name" value="HisKA"/>
    <property type="match status" value="1"/>
</dbReference>
<dbReference type="CDD" id="cd06225">
    <property type="entry name" value="HAMP"/>
    <property type="match status" value="1"/>
</dbReference>
<gene>
    <name evidence="15" type="ORF">AB0C36_29320</name>
</gene>
<dbReference type="GO" id="GO:0005524">
    <property type="term" value="F:ATP binding"/>
    <property type="evidence" value="ECO:0007669"/>
    <property type="project" value="UniProtKB-KW"/>
</dbReference>
<feature type="transmembrane region" description="Helical" evidence="12">
    <location>
        <begin position="58"/>
        <end position="78"/>
    </location>
</feature>
<dbReference type="RefSeq" id="WP_358359728.1">
    <property type="nucleotide sequence ID" value="NZ_JBEZFP010000093.1"/>
</dbReference>
<name>A0ABV3DPI0_9ACTN</name>
<dbReference type="EC" id="2.7.13.3" evidence="3"/>
<evidence type="ECO:0000256" key="5">
    <source>
        <dbReference type="ARBA" id="ARBA00022679"/>
    </source>
</evidence>
<dbReference type="PRINTS" id="PR00344">
    <property type="entry name" value="BCTRLSENSOR"/>
</dbReference>
<keyword evidence="4" id="KW-0597">Phosphoprotein</keyword>
<dbReference type="InterPro" id="IPR003594">
    <property type="entry name" value="HATPase_dom"/>
</dbReference>
<evidence type="ECO:0000256" key="2">
    <source>
        <dbReference type="ARBA" id="ARBA00004236"/>
    </source>
</evidence>
<dbReference type="InterPro" id="IPR003661">
    <property type="entry name" value="HisK_dim/P_dom"/>
</dbReference>
<dbReference type="Pfam" id="PF02518">
    <property type="entry name" value="HATPase_c"/>
    <property type="match status" value="1"/>
</dbReference>
<dbReference type="Gene3D" id="1.10.287.130">
    <property type="match status" value="1"/>
</dbReference>
<dbReference type="SMART" id="SM00304">
    <property type="entry name" value="HAMP"/>
    <property type="match status" value="1"/>
</dbReference>
<protein>
    <recommendedName>
        <fullName evidence="3">histidine kinase</fullName>
        <ecNumber evidence="3">2.7.13.3</ecNumber>
    </recommendedName>
</protein>
<keyword evidence="16" id="KW-1185">Reference proteome</keyword>
<evidence type="ECO:0000259" key="14">
    <source>
        <dbReference type="PROSITE" id="PS50885"/>
    </source>
</evidence>
<keyword evidence="7" id="KW-0418">Kinase</keyword>
<keyword evidence="15" id="KW-0547">Nucleotide-binding</keyword>
<dbReference type="SUPFAM" id="SSF55874">
    <property type="entry name" value="ATPase domain of HSP90 chaperone/DNA topoisomerase II/histidine kinase"/>
    <property type="match status" value="1"/>
</dbReference>
<evidence type="ECO:0000256" key="6">
    <source>
        <dbReference type="ARBA" id="ARBA00022692"/>
    </source>
</evidence>
<keyword evidence="5" id="KW-0808">Transferase</keyword>
<keyword evidence="6 12" id="KW-0812">Transmembrane</keyword>